<evidence type="ECO:0000313" key="1">
    <source>
        <dbReference type="EMBL" id="OQB41740.1"/>
    </source>
</evidence>
<gene>
    <name evidence="1" type="ORF">BWY04_00628</name>
</gene>
<comment type="caution">
    <text evidence="1">The sequence shown here is derived from an EMBL/GenBank/DDBJ whole genome shotgun (WGS) entry which is preliminary data.</text>
</comment>
<dbReference type="Proteomes" id="UP000485621">
    <property type="component" value="Unassembled WGS sequence"/>
</dbReference>
<dbReference type="AlphaFoldDB" id="A0A1V5ZN68"/>
<reference evidence="1" key="1">
    <citation type="submission" date="2017-02" db="EMBL/GenBank/DDBJ databases">
        <title>Delving into the versatile metabolic prowess of the omnipresent phylum Bacteroidetes.</title>
        <authorList>
            <person name="Nobu M.K."/>
            <person name="Mei R."/>
            <person name="Narihiro T."/>
            <person name="Kuroda K."/>
            <person name="Liu W.-T."/>
        </authorList>
    </citation>
    <scope>NUCLEOTIDE SEQUENCE</scope>
    <source>
        <strain evidence="1">ADurb.Bin160</strain>
    </source>
</reference>
<name>A0A1V5ZN68_9BACT</name>
<accession>A0A1V5ZN68</accession>
<sequence length="75" mass="8518">MIKSTDIEETMSVDSATYGFDSEVVNQMNSFKNKYKSLAIAVDGNFKVRDNVRINDIFGNSTVKKVPNQMIFFVE</sequence>
<protein>
    <submittedName>
        <fullName evidence="1">Uncharacterized protein</fullName>
    </submittedName>
</protein>
<organism evidence="1">
    <name type="scientific">candidate division CPR1 bacterium ADurb.Bin160</name>
    <dbReference type="NCBI Taxonomy" id="1852826"/>
    <lineage>
        <taxon>Bacteria</taxon>
        <taxon>candidate division CPR1</taxon>
    </lineage>
</organism>
<dbReference type="EMBL" id="MWDB01000011">
    <property type="protein sequence ID" value="OQB41740.1"/>
    <property type="molecule type" value="Genomic_DNA"/>
</dbReference>
<proteinExistence type="predicted"/>